<evidence type="ECO:0000256" key="1">
    <source>
        <dbReference type="SAM" id="MobiDB-lite"/>
    </source>
</evidence>
<reference evidence="2 3" key="1">
    <citation type="journal article" date="2012" name="Appl. Environ. Microbiol.">
        <title>Short-read sequencing for genomic analysis of the brown rot fungus Fibroporia radiculosa.</title>
        <authorList>
            <person name="Tang J.D."/>
            <person name="Perkins A.D."/>
            <person name="Sonstegard T.S."/>
            <person name="Schroeder S.G."/>
            <person name="Burgess S.C."/>
            <person name="Diehl S.V."/>
        </authorList>
    </citation>
    <scope>NUCLEOTIDE SEQUENCE [LARGE SCALE GENOMIC DNA]</scope>
    <source>
        <strain evidence="2 3">TFFH 294</strain>
    </source>
</reference>
<protein>
    <recommendedName>
        <fullName evidence="4">Survival motor neuron Tudor domain-containing protein</fullName>
    </recommendedName>
</protein>
<keyword evidence="3" id="KW-1185">Reference proteome</keyword>
<dbReference type="Proteomes" id="UP000006352">
    <property type="component" value="Unassembled WGS sequence"/>
</dbReference>
<dbReference type="STRING" id="599839.J7SCR2"/>
<name>J7SCR2_9APHY</name>
<feature type="compositionally biased region" description="Acidic residues" evidence="1">
    <location>
        <begin position="247"/>
        <end position="271"/>
    </location>
</feature>
<dbReference type="CDD" id="cd22852">
    <property type="entry name" value="SMN_C"/>
    <property type="match status" value="1"/>
</dbReference>
<dbReference type="RefSeq" id="XP_012177626.1">
    <property type="nucleotide sequence ID" value="XM_012322236.1"/>
</dbReference>
<proteinExistence type="predicted"/>
<dbReference type="InterPro" id="IPR047313">
    <property type="entry name" value="SMN_C"/>
</dbReference>
<dbReference type="HOGENOM" id="CLU_081907_0_0_1"/>
<accession>J7SCR2</accession>
<evidence type="ECO:0008006" key="4">
    <source>
        <dbReference type="Google" id="ProtNLM"/>
    </source>
</evidence>
<evidence type="ECO:0000313" key="2">
    <source>
        <dbReference type="EMBL" id="CCL98343.1"/>
    </source>
</evidence>
<organism evidence="2 3">
    <name type="scientific">Fibroporia radiculosa</name>
    <dbReference type="NCBI Taxonomy" id="599839"/>
    <lineage>
        <taxon>Eukaryota</taxon>
        <taxon>Fungi</taxon>
        <taxon>Dikarya</taxon>
        <taxon>Basidiomycota</taxon>
        <taxon>Agaricomycotina</taxon>
        <taxon>Agaricomycetes</taxon>
        <taxon>Polyporales</taxon>
        <taxon>Fibroporiaceae</taxon>
        <taxon>Fibroporia</taxon>
    </lineage>
</organism>
<feature type="region of interest" description="Disordered" evidence="1">
    <location>
        <begin position="246"/>
        <end position="271"/>
    </location>
</feature>
<feature type="region of interest" description="Disordered" evidence="1">
    <location>
        <begin position="1"/>
        <end position="59"/>
    </location>
</feature>
<dbReference type="AlphaFoldDB" id="J7SCR2"/>
<sequence>MRPVVSYDDITAPQQITSQIGPQAPVNAPPSKKRKPNHSLFNTRPQKQFQHWDDPGSHAPQMIYDDISTIHAEDLVEGGEEEGETVEDESRELTHQEIWDDSALALNGPGSDWKNEAVQPAKRSPLWYNIPPLMSESKATTKATNNANLAFVNGSNSQSGQDGKGDDSIPLNFDTFVPTHDASLSSAVPLQPFSIPGPDSASFHVPGTTGPIVNQDEAFSRALTAMYWGGYYTAVYHYHRNLNASENAEEEDDCVEQGEAEQDEDMMPAQR</sequence>
<dbReference type="InParanoid" id="J7SCR2"/>
<feature type="compositionally biased region" description="Polar residues" evidence="1">
    <location>
        <begin position="12"/>
        <end position="21"/>
    </location>
</feature>
<gene>
    <name evidence="2" type="ORF">FIBRA_00337</name>
</gene>
<feature type="compositionally biased region" description="Polar residues" evidence="1">
    <location>
        <begin position="39"/>
        <end position="49"/>
    </location>
</feature>
<dbReference type="GeneID" id="24093254"/>
<dbReference type="EMBL" id="HE796877">
    <property type="protein sequence ID" value="CCL98343.1"/>
    <property type="molecule type" value="Genomic_DNA"/>
</dbReference>
<dbReference type="OrthoDB" id="197400at2759"/>
<evidence type="ECO:0000313" key="3">
    <source>
        <dbReference type="Proteomes" id="UP000006352"/>
    </source>
</evidence>